<evidence type="ECO:0000256" key="2">
    <source>
        <dbReference type="ARBA" id="ARBA00022490"/>
    </source>
</evidence>
<dbReference type="AlphaFoldDB" id="A0A4R3YGT6"/>
<comment type="caution">
    <text evidence="6">The sequence shown here is derived from an EMBL/GenBank/DDBJ whole genome shotgun (WGS) entry which is preliminary data.</text>
</comment>
<evidence type="ECO:0000313" key="7">
    <source>
        <dbReference type="Proteomes" id="UP000295367"/>
    </source>
</evidence>
<dbReference type="GO" id="GO:0044781">
    <property type="term" value="P:bacterial-type flagellum organization"/>
    <property type="evidence" value="ECO:0007669"/>
    <property type="project" value="UniProtKB-KW"/>
</dbReference>
<evidence type="ECO:0000256" key="1">
    <source>
        <dbReference type="ARBA" id="ARBA00004514"/>
    </source>
</evidence>
<reference evidence="6 7" key="1">
    <citation type="submission" date="2019-03" db="EMBL/GenBank/DDBJ databases">
        <title>Genomic Encyclopedia of Type Strains, Phase IV (KMG-IV): sequencing the most valuable type-strain genomes for metagenomic binning, comparative biology and taxonomic classification.</title>
        <authorList>
            <person name="Goeker M."/>
        </authorList>
    </citation>
    <scope>NUCLEOTIDE SEQUENCE [LARGE SCALE GENOMIC DNA]</scope>
    <source>
        <strain evidence="6 7">DSM 100309</strain>
    </source>
</reference>
<dbReference type="InterPro" id="IPR008622">
    <property type="entry name" value="FliT"/>
</dbReference>
<proteinExistence type="predicted"/>
<keyword evidence="2" id="KW-0963">Cytoplasm</keyword>
<evidence type="ECO:0000256" key="3">
    <source>
        <dbReference type="ARBA" id="ARBA00022795"/>
    </source>
</evidence>
<sequence>MSTSKPIQNYELLSTLMEQMREAAINGKWEQLITLEQKCSDLVVKMKQTDIEEVLDNDARQHKTKLISKILSDDSDIRNHTQTWMIELQTITQSINQSIRQGQKLQDKYGV</sequence>
<keyword evidence="7" id="KW-1185">Reference proteome</keyword>
<dbReference type="Gene3D" id="1.20.58.380">
    <property type="entry name" value="Flagellar protein flit"/>
    <property type="match status" value="1"/>
</dbReference>
<dbReference type="Proteomes" id="UP000295367">
    <property type="component" value="Unassembled WGS sequence"/>
</dbReference>
<dbReference type="OrthoDB" id="8527993at2"/>
<evidence type="ECO:0000256" key="5">
    <source>
        <dbReference type="ARBA" id="ARBA00093797"/>
    </source>
</evidence>
<dbReference type="EMBL" id="SMCO01000001">
    <property type="protein sequence ID" value="TCV90164.1"/>
    <property type="molecule type" value="Genomic_DNA"/>
</dbReference>
<evidence type="ECO:0000256" key="4">
    <source>
        <dbReference type="ARBA" id="ARBA00023186"/>
    </source>
</evidence>
<gene>
    <name evidence="6" type="ORF">EDC63_101131</name>
</gene>
<keyword evidence="3" id="KW-1005">Bacterial flagellum biogenesis</keyword>
<organism evidence="6 7">
    <name type="scientific">Sulfurirhabdus autotrophica</name>
    <dbReference type="NCBI Taxonomy" id="1706046"/>
    <lineage>
        <taxon>Bacteria</taxon>
        <taxon>Pseudomonadati</taxon>
        <taxon>Pseudomonadota</taxon>
        <taxon>Betaproteobacteria</taxon>
        <taxon>Nitrosomonadales</taxon>
        <taxon>Sulfuricellaceae</taxon>
        <taxon>Sulfurirhabdus</taxon>
    </lineage>
</organism>
<keyword evidence="6" id="KW-0969">Cilium</keyword>
<accession>A0A4R3YGT6</accession>
<comment type="subcellular location">
    <subcellularLocation>
        <location evidence="1">Cytoplasm</location>
        <location evidence="1">Cytosol</location>
    </subcellularLocation>
</comment>
<keyword evidence="6" id="KW-0282">Flagellum</keyword>
<name>A0A4R3YGT6_9PROT</name>
<keyword evidence="6" id="KW-0966">Cell projection</keyword>
<protein>
    <recommendedName>
        <fullName evidence="5">Flagellar protein FliT</fullName>
    </recommendedName>
</protein>
<evidence type="ECO:0000313" key="6">
    <source>
        <dbReference type="EMBL" id="TCV90164.1"/>
    </source>
</evidence>
<dbReference type="RefSeq" id="WP_124947862.1">
    <property type="nucleotide sequence ID" value="NZ_BHVT01000073.1"/>
</dbReference>
<keyword evidence="4" id="KW-0143">Chaperone</keyword>
<dbReference type="Pfam" id="PF05400">
    <property type="entry name" value="FliT"/>
    <property type="match status" value="1"/>
</dbReference>